<proteinExistence type="predicted"/>
<protein>
    <submittedName>
        <fullName evidence="1">Uncharacterized protein</fullName>
    </submittedName>
</protein>
<comment type="caution">
    <text evidence="1">The sequence shown here is derived from an EMBL/GenBank/DDBJ whole genome shotgun (WGS) entry which is preliminary data.</text>
</comment>
<keyword evidence="3" id="KW-1185">Reference proteome</keyword>
<dbReference type="EMBL" id="CAJOBC010082024">
    <property type="protein sequence ID" value="CAF4279729.1"/>
    <property type="molecule type" value="Genomic_DNA"/>
</dbReference>
<dbReference type="Proteomes" id="UP000681722">
    <property type="component" value="Unassembled WGS sequence"/>
</dbReference>
<evidence type="ECO:0000313" key="1">
    <source>
        <dbReference type="EMBL" id="CAF1384546.1"/>
    </source>
</evidence>
<dbReference type="AlphaFoldDB" id="A0A815JU92"/>
<accession>A0A815JU92</accession>
<sequence>MQTYFAHGFIPTGTRGLLLRATVLKSTTNNDTYNYGSLDNIELALEYFDSPFNRNIATNGGFEQGSNLGLTNTSPGPDDRGQRYLYGGQGSTEAVMNQMICIPSLSPYIINQTLSYNFSGWLGGYGTEADSSMLMIMFVDANDNANYSAFKYLSGPNAAARNNISSLLLSSVTGRVPLGTVYVVLKVFSIQQVGPYVDGYADQISFVLSQEQ</sequence>
<organism evidence="1 3">
    <name type="scientific">Didymodactylos carnosus</name>
    <dbReference type="NCBI Taxonomy" id="1234261"/>
    <lineage>
        <taxon>Eukaryota</taxon>
        <taxon>Metazoa</taxon>
        <taxon>Spiralia</taxon>
        <taxon>Gnathifera</taxon>
        <taxon>Rotifera</taxon>
        <taxon>Eurotatoria</taxon>
        <taxon>Bdelloidea</taxon>
        <taxon>Philodinida</taxon>
        <taxon>Philodinidae</taxon>
        <taxon>Didymodactylos</taxon>
    </lineage>
</organism>
<evidence type="ECO:0000313" key="2">
    <source>
        <dbReference type="EMBL" id="CAF4279729.1"/>
    </source>
</evidence>
<dbReference type="EMBL" id="CAJNOQ010016624">
    <property type="protein sequence ID" value="CAF1384546.1"/>
    <property type="molecule type" value="Genomic_DNA"/>
</dbReference>
<evidence type="ECO:0000313" key="3">
    <source>
        <dbReference type="Proteomes" id="UP000663829"/>
    </source>
</evidence>
<dbReference type="Proteomes" id="UP000663829">
    <property type="component" value="Unassembled WGS sequence"/>
</dbReference>
<name>A0A815JU92_9BILA</name>
<gene>
    <name evidence="1" type="ORF">GPM918_LOCUS32494</name>
    <name evidence="2" type="ORF">SRO942_LOCUS33164</name>
</gene>
<reference evidence="1" key="1">
    <citation type="submission" date="2021-02" db="EMBL/GenBank/DDBJ databases">
        <authorList>
            <person name="Nowell W R."/>
        </authorList>
    </citation>
    <scope>NUCLEOTIDE SEQUENCE</scope>
</reference>